<dbReference type="Proteomes" id="UP000029707">
    <property type="component" value="Unassembled WGS sequence"/>
</dbReference>
<name>A0A4U8TU38_9HELI</name>
<accession>A0A4U8TU38</accession>
<dbReference type="OrthoDB" id="5334106at2"/>
<evidence type="ECO:0008006" key="3">
    <source>
        <dbReference type="Google" id="ProtNLM"/>
    </source>
</evidence>
<dbReference type="RefSeq" id="WP_034362383.1">
    <property type="nucleotide sequence ID" value="NZ_CAJUDB010000008.1"/>
</dbReference>
<comment type="caution">
    <text evidence="1">The sequence shown here is derived from an EMBL/GenBank/DDBJ whole genome shotgun (WGS) entry which is preliminary data.</text>
</comment>
<sequence>MLHTYINGAIADLKALIELTQLDNADIQIANHEAIFERLDQKNTLVKAFEDKKSLIQQEMLILCNKNPHKSLQDLLDEETNNLLDIMRDTLSELKTINSNYARSVFAVSEFYNSLIQRVIPHENDGYDQHRQQSHLLKIQA</sequence>
<protein>
    <recommendedName>
        <fullName evidence="3">Flagellar protein FlgN</fullName>
    </recommendedName>
</protein>
<evidence type="ECO:0000313" key="1">
    <source>
        <dbReference type="EMBL" id="TLE03385.1"/>
    </source>
</evidence>
<dbReference type="GeneID" id="82321186"/>
<gene>
    <name evidence="1" type="ORF">LS65_001040</name>
</gene>
<keyword evidence="2" id="KW-1185">Reference proteome</keyword>
<proteinExistence type="predicted"/>
<reference evidence="1 2" key="1">
    <citation type="journal article" date="2014" name="Genome Announc.">
        <title>Draft genome sequences of eight enterohepatic helicobacter species isolated from both laboratory and wild rodents.</title>
        <authorList>
            <person name="Sheh A."/>
            <person name="Shen Z."/>
            <person name="Fox J.G."/>
        </authorList>
    </citation>
    <scope>NUCLEOTIDE SEQUENCE [LARGE SCALE GENOMIC DNA]</scope>
    <source>
        <strain evidence="1 2">MIT 01-6451</strain>
    </source>
</reference>
<dbReference type="STRING" id="425400.LS65_06045"/>
<organism evidence="1 2">
    <name type="scientific">Helicobacter japonicus</name>
    <dbReference type="NCBI Taxonomy" id="425400"/>
    <lineage>
        <taxon>Bacteria</taxon>
        <taxon>Pseudomonadati</taxon>
        <taxon>Campylobacterota</taxon>
        <taxon>Epsilonproteobacteria</taxon>
        <taxon>Campylobacterales</taxon>
        <taxon>Helicobacteraceae</taxon>
        <taxon>Helicobacter</taxon>
    </lineage>
</organism>
<dbReference type="AlphaFoldDB" id="A0A4U8TU38"/>
<dbReference type="EMBL" id="JRMQ02000001">
    <property type="protein sequence ID" value="TLE03385.1"/>
    <property type="molecule type" value="Genomic_DNA"/>
</dbReference>
<evidence type="ECO:0000313" key="2">
    <source>
        <dbReference type="Proteomes" id="UP000029707"/>
    </source>
</evidence>